<comment type="caution">
    <text evidence="2">The sequence shown here is derived from an EMBL/GenBank/DDBJ whole genome shotgun (WGS) entry which is preliminary data.</text>
</comment>
<name>A0A8J7GPG9_9ACTN</name>
<evidence type="ECO:0000313" key="2">
    <source>
        <dbReference type="EMBL" id="MBG6141535.1"/>
    </source>
</evidence>
<protein>
    <recommendedName>
        <fullName evidence="1">DUF1023 domain-containing protein</fullName>
    </recommendedName>
</protein>
<feature type="domain" description="DUF1023" evidence="1">
    <location>
        <begin position="324"/>
        <end position="495"/>
    </location>
</feature>
<evidence type="ECO:0000259" key="1">
    <source>
        <dbReference type="Pfam" id="PF06259"/>
    </source>
</evidence>
<evidence type="ECO:0000313" key="3">
    <source>
        <dbReference type="Proteomes" id="UP000622552"/>
    </source>
</evidence>
<keyword evidence="3" id="KW-1185">Reference proteome</keyword>
<dbReference type="EMBL" id="JADOUF010000001">
    <property type="protein sequence ID" value="MBG6141535.1"/>
    <property type="molecule type" value="Genomic_DNA"/>
</dbReference>
<dbReference type="Pfam" id="PF06259">
    <property type="entry name" value="Abhydrolase_8"/>
    <property type="match status" value="1"/>
</dbReference>
<dbReference type="InterPro" id="IPR010427">
    <property type="entry name" value="DUF1023"/>
</dbReference>
<gene>
    <name evidence="2" type="ORF">IW245_007729</name>
</gene>
<dbReference type="AlphaFoldDB" id="A0A8J7GPG9"/>
<dbReference type="Proteomes" id="UP000622552">
    <property type="component" value="Unassembled WGS sequence"/>
</dbReference>
<organism evidence="2 3">
    <name type="scientific">Longispora fulva</name>
    <dbReference type="NCBI Taxonomy" id="619741"/>
    <lineage>
        <taxon>Bacteria</taxon>
        <taxon>Bacillati</taxon>
        <taxon>Actinomycetota</taxon>
        <taxon>Actinomycetes</taxon>
        <taxon>Micromonosporales</taxon>
        <taxon>Micromonosporaceae</taxon>
        <taxon>Longispora</taxon>
    </lineage>
</organism>
<sequence length="552" mass="57218">MSELTIPDLLALVPEEVHQLPGGWAAVAGRLADAAQEHSRASRRLPDAWTAGPAASAAGGALSALGDDLGAAETGVRQISLALDAYAHGMTALRRRAMQVIAEAEDNGYVVDRATGRITPPDAATHPRQGPLMSARTLLQSLAEITTQARTLDDATAARLAANTPGADGTLPRRLPAALVDRSVVAGQRGRDPAAVRAWWSGLSPEQRGYAIAAYPELVGWLDGVPALDRDQANRISLAQERAAMAARLAELRARLELVHAAERDGTLHSLYPSAYDTTWASGRELAALQGEITGLEPKLATLDRVYGRINEAAEPPVLLLGLDTTGDGRLLVSVGNPDTAAHTAVFVPGVGTSLTSGMLGNIDRSARLQEAATPAGGGPGGVAVVAWLGYDAPEVDQTAAGSHRAEVGGAALDRFVSGLRATHDGPTAHLTAVGHSYGSTVIGQATQVGHLAVDDIVTAGSPGMDVTNARDLHIDPRHVYAGAAADDKVTVVGGLAHLVPPSEPQFGGNVYRVDTSGHSGYWSQGSDSLRNQAAVIAGDYDHVKLTAKARP</sequence>
<proteinExistence type="predicted"/>
<accession>A0A8J7GPG9</accession>
<reference evidence="2" key="1">
    <citation type="submission" date="2020-11" db="EMBL/GenBank/DDBJ databases">
        <title>Sequencing the genomes of 1000 actinobacteria strains.</title>
        <authorList>
            <person name="Klenk H.-P."/>
        </authorList>
    </citation>
    <scope>NUCLEOTIDE SEQUENCE</scope>
    <source>
        <strain evidence="2">DSM 45356</strain>
    </source>
</reference>
<dbReference type="RefSeq" id="WP_197007935.1">
    <property type="nucleotide sequence ID" value="NZ_BONS01000013.1"/>
</dbReference>